<feature type="signal peptide" evidence="1">
    <location>
        <begin position="1"/>
        <end position="22"/>
    </location>
</feature>
<dbReference type="Proteomes" id="UP000326877">
    <property type="component" value="Unassembled WGS sequence"/>
</dbReference>
<organism evidence="2">
    <name type="scientific">Petromyces alliaceus</name>
    <name type="common">Aspergillus alliaceus</name>
    <dbReference type="NCBI Taxonomy" id="209559"/>
    <lineage>
        <taxon>Eukaryota</taxon>
        <taxon>Fungi</taxon>
        <taxon>Dikarya</taxon>
        <taxon>Ascomycota</taxon>
        <taxon>Pezizomycotina</taxon>
        <taxon>Eurotiomycetes</taxon>
        <taxon>Eurotiomycetidae</taxon>
        <taxon>Eurotiales</taxon>
        <taxon>Aspergillaceae</taxon>
        <taxon>Aspergillus</taxon>
        <taxon>Aspergillus subgen. Circumdati</taxon>
    </lineage>
</organism>
<feature type="chain" id="PRO_5024855562" evidence="1">
    <location>
        <begin position="23"/>
        <end position="108"/>
    </location>
</feature>
<dbReference type="Gene3D" id="1.25.40.10">
    <property type="entry name" value="Tetratricopeptide repeat domain"/>
    <property type="match status" value="1"/>
</dbReference>
<dbReference type="OrthoDB" id="771227at2759"/>
<protein>
    <submittedName>
        <fullName evidence="2">Uncharacterized protein</fullName>
    </submittedName>
</protein>
<name>A0A5N7C4U1_PETAA</name>
<evidence type="ECO:0000256" key="1">
    <source>
        <dbReference type="SAM" id="SignalP"/>
    </source>
</evidence>
<dbReference type="InterPro" id="IPR011990">
    <property type="entry name" value="TPR-like_helical_dom_sf"/>
</dbReference>
<gene>
    <name evidence="2" type="ORF">BDV23DRAFT_157814</name>
</gene>
<proteinExistence type="predicted"/>
<sequence length="108" mass="11866">MCAKKALVSSILLNLELMNGLGGTCIDRQPFEKAETVLKGELGNRRKVLGERQPHILITTGNHTSTYRNQGRLSKAEQVAIDSMESLKNVLRHEHPTTLASMGTIALI</sequence>
<keyword evidence="1" id="KW-0732">Signal</keyword>
<dbReference type="AlphaFoldDB" id="A0A5N7C4U1"/>
<reference evidence="2" key="1">
    <citation type="submission" date="2019-04" db="EMBL/GenBank/DDBJ databases">
        <title>Friends and foes A comparative genomics studyof 23 Aspergillus species from section Flavi.</title>
        <authorList>
            <consortium name="DOE Joint Genome Institute"/>
            <person name="Kjaerbolling I."/>
            <person name="Vesth T."/>
            <person name="Frisvad J.C."/>
            <person name="Nybo J.L."/>
            <person name="Theobald S."/>
            <person name="Kildgaard S."/>
            <person name="Isbrandt T."/>
            <person name="Kuo A."/>
            <person name="Sato A."/>
            <person name="Lyhne E.K."/>
            <person name="Kogle M.E."/>
            <person name="Wiebenga A."/>
            <person name="Kun R.S."/>
            <person name="Lubbers R.J."/>
            <person name="Makela M.R."/>
            <person name="Barry K."/>
            <person name="Chovatia M."/>
            <person name="Clum A."/>
            <person name="Daum C."/>
            <person name="Haridas S."/>
            <person name="He G."/>
            <person name="LaButti K."/>
            <person name="Lipzen A."/>
            <person name="Mondo S."/>
            <person name="Riley R."/>
            <person name="Salamov A."/>
            <person name="Simmons B.A."/>
            <person name="Magnuson J.K."/>
            <person name="Henrissat B."/>
            <person name="Mortensen U.H."/>
            <person name="Larsen T.O."/>
            <person name="Devries R.P."/>
            <person name="Grigoriev I.V."/>
            <person name="Machida M."/>
            <person name="Baker S.E."/>
            <person name="Andersen M.R."/>
        </authorList>
    </citation>
    <scope>NUCLEOTIDE SEQUENCE [LARGE SCALE GENOMIC DNA]</scope>
    <source>
        <strain evidence="2">IBT 14317</strain>
    </source>
</reference>
<dbReference type="EMBL" id="ML735270">
    <property type="protein sequence ID" value="KAE8389082.1"/>
    <property type="molecule type" value="Genomic_DNA"/>
</dbReference>
<evidence type="ECO:0000313" key="2">
    <source>
        <dbReference type="EMBL" id="KAE8389082.1"/>
    </source>
</evidence>
<accession>A0A5N7C4U1</accession>